<dbReference type="Proteomes" id="UP001244552">
    <property type="component" value="Unassembled WGS sequence"/>
</dbReference>
<organism evidence="1 2">
    <name type="scientific">Azospirillum picis</name>
    <dbReference type="NCBI Taxonomy" id="488438"/>
    <lineage>
        <taxon>Bacteria</taxon>
        <taxon>Pseudomonadati</taxon>
        <taxon>Pseudomonadota</taxon>
        <taxon>Alphaproteobacteria</taxon>
        <taxon>Rhodospirillales</taxon>
        <taxon>Azospirillaceae</taxon>
        <taxon>Azospirillum</taxon>
    </lineage>
</organism>
<dbReference type="EMBL" id="JAUSVU010000005">
    <property type="protein sequence ID" value="MDQ0533054.1"/>
    <property type="molecule type" value="Genomic_DNA"/>
</dbReference>
<gene>
    <name evidence="1" type="ORF">QO018_001903</name>
</gene>
<proteinExistence type="predicted"/>
<sequence>MIADVEQAVGAASASGTAAGFDAGMALAHLYTVYAQGVLRRHGVVVDLEDLCRLPWGTKQSPRR</sequence>
<keyword evidence="2" id="KW-1185">Reference proteome</keyword>
<accession>A0ABU0MIG9</accession>
<name>A0ABU0MIG9_9PROT</name>
<comment type="caution">
    <text evidence="1">The sequence shown here is derived from an EMBL/GenBank/DDBJ whole genome shotgun (WGS) entry which is preliminary data.</text>
</comment>
<dbReference type="RefSeq" id="WP_211113849.1">
    <property type="nucleotide sequence ID" value="NZ_JAGINO010000005.1"/>
</dbReference>
<reference evidence="1 2" key="1">
    <citation type="submission" date="2023-07" db="EMBL/GenBank/DDBJ databases">
        <title>Genomic Encyclopedia of Type Strains, Phase IV (KMG-IV): sequencing the most valuable type-strain genomes for metagenomic binning, comparative biology and taxonomic classification.</title>
        <authorList>
            <person name="Goeker M."/>
        </authorList>
    </citation>
    <scope>NUCLEOTIDE SEQUENCE [LARGE SCALE GENOMIC DNA]</scope>
    <source>
        <strain evidence="1 2">DSM 19922</strain>
    </source>
</reference>
<protein>
    <submittedName>
        <fullName evidence="1">Uncharacterized protein</fullName>
    </submittedName>
</protein>
<evidence type="ECO:0000313" key="2">
    <source>
        <dbReference type="Proteomes" id="UP001244552"/>
    </source>
</evidence>
<evidence type="ECO:0000313" key="1">
    <source>
        <dbReference type="EMBL" id="MDQ0533054.1"/>
    </source>
</evidence>